<dbReference type="AlphaFoldDB" id="A6USC7"/>
<evidence type="ECO:0000256" key="8">
    <source>
        <dbReference type="RuleBase" id="RU363013"/>
    </source>
</evidence>
<dbReference type="KEGG" id="mvn:Mevan_1505"/>
<comment type="subunit">
    <text evidence="6 7">Homotetramer; dimer of dimers.</text>
</comment>
<dbReference type="SUPFAM" id="SSF51351">
    <property type="entry name" value="Triosephosphate isomerase (TIM)"/>
    <property type="match status" value="1"/>
</dbReference>
<feature type="active site" description="Proton acceptor" evidence="7">
    <location>
        <position position="136"/>
    </location>
</feature>
<comment type="similarity">
    <text evidence="7 8">Belongs to the triosephosphate isomerase family.</text>
</comment>
<comment type="function">
    <text evidence="7">Involved in the gluconeogenesis. Catalyzes stereospecifically the conversion of dihydroxyacetone phosphate (DHAP) to D-glyceraldehyde-3-phosphate (G3P).</text>
</comment>
<dbReference type="GO" id="GO:0005829">
    <property type="term" value="C:cytosol"/>
    <property type="evidence" value="ECO:0007669"/>
    <property type="project" value="TreeGrafter"/>
</dbReference>
<comment type="pathway">
    <text evidence="7 8">Carbohydrate degradation; glycolysis; D-glyceraldehyde 3-phosphate from glycerone phosphate: step 1/1.</text>
</comment>
<feature type="active site" description="Electrophile" evidence="7">
    <location>
        <position position="88"/>
    </location>
</feature>
<evidence type="ECO:0000256" key="1">
    <source>
        <dbReference type="ARBA" id="ARBA00019397"/>
    </source>
</evidence>
<dbReference type="GO" id="GO:0046166">
    <property type="term" value="P:glyceraldehyde-3-phosphate biosynthetic process"/>
    <property type="evidence" value="ECO:0007669"/>
    <property type="project" value="TreeGrafter"/>
</dbReference>
<dbReference type="EC" id="5.3.1.1" evidence="7 8"/>
<dbReference type="InterPro" id="IPR035990">
    <property type="entry name" value="TIM_sf"/>
</dbReference>
<evidence type="ECO:0000256" key="2">
    <source>
        <dbReference type="ARBA" id="ARBA00022432"/>
    </source>
</evidence>
<evidence type="ECO:0000313" key="10">
    <source>
        <dbReference type="Proteomes" id="UP000001107"/>
    </source>
</evidence>
<comment type="pathway">
    <text evidence="7 8">Carbohydrate biosynthesis; gluconeogenesis.</text>
</comment>
<keyword evidence="3 7" id="KW-0963">Cytoplasm</keyword>
<dbReference type="GO" id="GO:0006096">
    <property type="term" value="P:glycolytic process"/>
    <property type="evidence" value="ECO:0007669"/>
    <property type="project" value="UniProtKB-UniRule"/>
</dbReference>
<organism evidence="9 10">
    <name type="scientific">Methanococcus vannielii (strain ATCC 35089 / DSM 1224 / JCM 13029 / OCM 148 / SB)</name>
    <dbReference type="NCBI Taxonomy" id="406327"/>
    <lineage>
        <taxon>Archaea</taxon>
        <taxon>Methanobacteriati</taxon>
        <taxon>Methanobacteriota</taxon>
        <taxon>Methanomada group</taxon>
        <taxon>Methanococci</taxon>
        <taxon>Methanococcales</taxon>
        <taxon>Methanococcaceae</taxon>
        <taxon>Methanococcus</taxon>
    </lineage>
</organism>
<dbReference type="InterPro" id="IPR000652">
    <property type="entry name" value="Triosephosphate_isomerase"/>
</dbReference>
<dbReference type="InterPro" id="IPR022891">
    <property type="entry name" value="Triosephosphate_isomerase_arc"/>
</dbReference>
<sequence length="217" mass="22924">MIINYKTYSESTGKNGLKIAKAAEKVSDESGITIAVAPQFLDLKTILNEVSIPVYAQHMDPVVSGSSTGHISSESLKDAGVFGTLLNHSEKRMQLFDIEKCIEISNKLDLKTVVCTNNIPVSKAVSALNPTSIAVEPPELIGSGIPVSKANPEIVSGTVLEVRSINKSVEILCGAGISKGEDLKAAIELGTNGVLLASGIVRAKNVEDAIRELITKI</sequence>
<dbReference type="Pfam" id="PF00121">
    <property type="entry name" value="TIM"/>
    <property type="match status" value="1"/>
</dbReference>
<dbReference type="InterPro" id="IPR020861">
    <property type="entry name" value="Triosephosphate_isomerase_AS"/>
</dbReference>
<dbReference type="UniPathway" id="UPA00138"/>
<dbReference type="PANTHER" id="PTHR21139:SF42">
    <property type="entry name" value="TRIOSEPHOSPHATE ISOMERASE"/>
    <property type="match status" value="1"/>
</dbReference>
<feature type="binding site" evidence="7">
    <location>
        <position position="141"/>
    </location>
    <ligand>
        <name>substrate</name>
    </ligand>
</feature>
<evidence type="ECO:0000313" key="9">
    <source>
        <dbReference type="EMBL" id="ABR55399.1"/>
    </source>
</evidence>
<dbReference type="RefSeq" id="WP_012066313.1">
    <property type="nucleotide sequence ID" value="NC_009634.1"/>
</dbReference>
<dbReference type="NCBIfam" id="NF003302">
    <property type="entry name" value="PRK04302.1"/>
    <property type="match status" value="1"/>
</dbReference>
<dbReference type="EMBL" id="CP000742">
    <property type="protein sequence ID" value="ABR55399.1"/>
    <property type="molecule type" value="Genomic_DNA"/>
</dbReference>
<evidence type="ECO:0000256" key="3">
    <source>
        <dbReference type="ARBA" id="ARBA00022490"/>
    </source>
</evidence>
<evidence type="ECO:0000256" key="4">
    <source>
        <dbReference type="ARBA" id="ARBA00023152"/>
    </source>
</evidence>
<dbReference type="GO" id="GO:0019563">
    <property type="term" value="P:glycerol catabolic process"/>
    <property type="evidence" value="ECO:0007669"/>
    <property type="project" value="TreeGrafter"/>
</dbReference>
<dbReference type="GO" id="GO:0006094">
    <property type="term" value="P:gluconeogenesis"/>
    <property type="evidence" value="ECO:0007669"/>
    <property type="project" value="UniProtKB-UniRule"/>
</dbReference>
<dbReference type="eggNOG" id="arCOG01087">
    <property type="taxonomic scope" value="Archaea"/>
</dbReference>
<dbReference type="CDD" id="cd00311">
    <property type="entry name" value="TIM"/>
    <property type="match status" value="1"/>
</dbReference>
<dbReference type="NCBIfam" id="TIGR00419">
    <property type="entry name" value="tim"/>
    <property type="match status" value="1"/>
</dbReference>
<dbReference type="HAMAP" id="MF_00147_A">
    <property type="entry name" value="TIM_A"/>
    <property type="match status" value="1"/>
</dbReference>
<protein>
    <recommendedName>
        <fullName evidence="1 7">Triosephosphate isomerase</fullName>
        <shortName evidence="7">TIM</shortName>
        <shortName evidence="7">TPI</shortName>
        <ecNumber evidence="7 8">5.3.1.1</ecNumber>
    </recommendedName>
    <alternativeName>
        <fullName evidence="7">Triose-phosphate isomerase</fullName>
    </alternativeName>
</protein>
<dbReference type="UniPathway" id="UPA00109">
    <property type="reaction ID" value="UER00189"/>
</dbReference>
<keyword evidence="10" id="KW-1185">Reference proteome</keyword>
<dbReference type="PANTHER" id="PTHR21139">
    <property type="entry name" value="TRIOSEPHOSPHATE ISOMERASE"/>
    <property type="match status" value="1"/>
</dbReference>
<feature type="binding site" evidence="7">
    <location>
        <begin position="4"/>
        <end position="6"/>
    </location>
    <ligand>
        <name>substrate</name>
    </ligand>
</feature>
<keyword evidence="2 7" id="KW-0312">Gluconeogenesis</keyword>
<dbReference type="InterPro" id="IPR013785">
    <property type="entry name" value="Aldolase_TIM"/>
</dbReference>
<accession>A6USC7</accession>
<dbReference type="GO" id="GO:0004807">
    <property type="term" value="F:triose-phosphate isomerase activity"/>
    <property type="evidence" value="ECO:0007669"/>
    <property type="project" value="UniProtKB-UniRule"/>
</dbReference>
<dbReference type="Proteomes" id="UP000001107">
    <property type="component" value="Chromosome"/>
</dbReference>
<comment type="catalytic activity">
    <reaction evidence="7 8">
        <text>D-glyceraldehyde 3-phosphate = dihydroxyacetone phosphate</text>
        <dbReference type="Rhea" id="RHEA:18585"/>
        <dbReference type="ChEBI" id="CHEBI:57642"/>
        <dbReference type="ChEBI" id="CHEBI:59776"/>
        <dbReference type="EC" id="5.3.1.1"/>
    </reaction>
</comment>
<comment type="subcellular location">
    <subcellularLocation>
        <location evidence="7 8">Cytoplasm</location>
    </subcellularLocation>
</comment>
<feature type="binding site" evidence="7">
    <location>
        <begin position="197"/>
        <end position="198"/>
    </location>
    <ligand>
        <name>substrate</name>
    </ligand>
</feature>
<dbReference type="GeneID" id="5324657"/>
<proteinExistence type="inferred from homology"/>
<name>A6USC7_METVS</name>
<keyword evidence="4 7" id="KW-0324">Glycolysis</keyword>
<reference evidence="9" key="1">
    <citation type="submission" date="2007-06" db="EMBL/GenBank/DDBJ databases">
        <title>Complete sequence of Methanococcus vannielii SB.</title>
        <authorList>
            <consortium name="US DOE Joint Genome Institute"/>
            <person name="Copeland A."/>
            <person name="Lucas S."/>
            <person name="Lapidus A."/>
            <person name="Barry K."/>
            <person name="Glavina del Rio T."/>
            <person name="Dalin E."/>
            <person name="Tice H."/>
            <person name="Pitluck S."/>
            <person name="Chain P."/>
            <person name="Malfatti S."/>
            <person name="Shin M."/>
            <person name="Vergez L."/>
            <person name="Schmutz J."/>
            <person name="Larimer F."/>
            <person name="Land M."/>
            <person name="Hauser L."/>
            <person name="Kyrpides N."/>
            <person name="Anderson I."/>
            <person name="Sieprawska-Lupa M."/>
            <person name="Whitman W.B."/>
            <person name="Richardson P."/>
        </authorList>
    </citation>
    <scope>NUCLEOTIDE SEQUENCE [LARGE SCALE GENOMIC DNA]</scope>
    <source>
        <strain evidence="9">SB</strain>
    </source>
</reference>
<keyword evidence="5 7" id="KW-0413">Isomerase</keyword>
<feature type="binding site" evidence="7">
    <location>
        <position position="176"/>
    </location>
    <ligand>
        <name>substrate</name>
    </ligand>
</feature>
<dbReference type="PROSITE" id="PS00171">
    <property type="entry name" value="TIM_1"/>
    <property type="match status" value="1"/>
</dbReference>
<dbReference type="Gene3D" id="3.20.20.70">
    <property type="entry name" value="Aldolase class I"/>
    <property type="match status" value="1"/>
</dbReference>
<dbReference type="STRING" id="406327.Mevan_1505"/>
<gene>
    <name evidence="7" type="primary">tpiA</name>
    <name evidence="9" type="ordered locus">Mevan_1505</name>
</gene>
<dbReference type="FunFam" id="3.20.20.70:FF:000223">
    <property type="entry name" value="Triosephosphate isomerase"/>
    <property type="match status" value="1"/>
</dbReference>
<dbReference type="HOGENOM" id="CLU_104921_0_0_2"/>
<evidence type="ECO:0000256" key="6">
    <source>
        <dbReference type="ARBA" id="ARBA00044762"/>
    </source>
</evidence>
<evidence type="ECO:0000256" key="5">
    <source>
        <dbReference type="ARBA" id="ARBA00023235"/>
    </source>
</evidence>
<dbReference type="PROSITE" id="PS51440">
    <property type="entry name" value="TIM_2"/>
    <property type="match status" value="1"/>
</dbReference>
<evidence type="ECO:0000256" key="7">
    <source>
        <dbReference type="HAMAP-Rule" id="MF_00147"/>
    </source>
</evidence>